<evidence type="ECO:0000259" key="1">
    <source>
        <dbReference type="PROSITE" id="PS50943"/>
    </source>
</evidence>
<dbReference type="Gene3D" id="1.10.260.40">
    <property type="entry name" value="lambda repressor-like DNA-binding domains"/>
    <property type="match status" value="1"/>
</dbReference>
<dbReference type="InterPro" id="IPR010982">
    <property type="entry name" value="Lambda_DNA-bd_dom_sf"/>
</dbReference>
<dbReference type="AlphaFoldDB" id="A0A4S4A263"/>
<dbReference type="RefSeq" id="WP_190235309.1">
    <property type="nucleotide sequence ID" value="NZ_SSOA01000002.1"/>
</dbReference>
<protein>
    <submittedName>
        <fullName evidence="2">Helix-turn-helix transcriptional regulator</fullName>
    </submittedName>
</protein>
<dbReference type="GO" id="GO:0003677">
    <property type="term" value="F:DNA binding"/>
    <property type="evidence" value="ECO:0007669"/>
    <property type="project" value="InterPro"/>
</dbReference>
<proteinExistence type="predicted"/>
<keyword evidence="3" id="KW-1185">Reference proteome</keyword>
<dbReference type="EMBL" id="SSOA01000002">
    <property type="protein sequence ID" value="THF52315.1"/>
    <property type="molecule type" value="Genomic_DNA"/>
</dbReference>
<gene>
    <name evidence="2" type="ORF">E6C51_05800</name>
</gene>
<dbReference type="SUPFAM" id="SSF47413">
    <property type="entry name" value="lambda repressor-like DNA-binding domains"/>
    <property type="match status" value="1"/>
</dbReference>
<dbReference type="Proteomes" id="UP000310754">
    <property type="component" value="Unassembled WGS sequence"/>
</dbReference>
<dbReference type="PROSITE" id="PS50943">
    <property type="entry name" value="HTH_CROC1"/>
    <property type="match status" value="1"/>
</dbReference>
<dbReference type="Pfam" id="PF12844">
    <property type="entry name" value="HTH_19"/>
    <property type="match status" value="1"/>
</dbReference>
<reference evidence="2 3" key="1">
    <citation type="submission" date="2019-04" db="EMBL/GenBank/DDBJ databases">
        <title>Rhizobium terrae sp. nov., isolated from a paddy soil.</title>
        <authorList>
            <person name="Lin S.-Y."/>
            <person name="Hameed A."/>
            <person name="Huang H.-I."/>
            <person name="Young C.-C."/>
        </authorList>
    </citation>
    <scope>NUCLEOTIDE SEQUENCE [LARGE SCALE GENOMIC DNA]</scope>
    <source>
        <strain evidence="2 3">CC-HIH110</strain>
    </source>
</reference>
<dbReference type="SMART" id="SM00530">
    <property type="entry name" value="HTH_XRE"/>
    <property type="match status" value="1"/>
</dbReference>
<comment type="caution">
    <text evidence="2">The sequence shown here is derived from an EMBL/GenBank/DDBJ whole genome shotgun (WGS) entry which is preliminary data.</text>
</comment>
<sequence length="163" mass="18041">MARKPVYKTPLGRRLAKVREKFGMERHEFAALLGGISSSALANYERGDNVPDASVLAAYHEKLGINIGWLVTEKGDMFDDPSKAPAPTAQVDPELMEKLYIAVASAYGERYERPPHHHIARTATELFNMLMARVADVRDTVIVDAVIPALAKELVKKISKPET</sequence>
<evidence type="ECO:0000313" key="3">
    <source>
        <dbReference type="Proteomes" id="UP000310754"/>
    </source>
</evidence>
<evidence type="ECO:0000313" key="2">
    <source>
        <dbReference type="EMBL" id="THF52315.1"/>
    </source>
</evidence>
<organism evidence="2 3">
    <name type="scientific">Allorhizobium terrae</name>
    <dbReference type="NCBI Taxonomy" id="1848972"/>
    <lineage>
        <taxon>Bacteria</taxon>
        <taxon>Pseudomonadati</taxon>
        <taxon>Pseudomonadota</taxon>
        <taxon>Alphaproteobacteria</taxon>
        <taxon>Hyphomicrobiales</taxon>
        <taxon>Rhizobiaceae</taxon>
        <taxon>Rhizobium/Agrobacterium group</taxon>
        <taxon>Allorhizobium</taxon>
    </lineage>
</organism>
<accession>A0A4S4A263</accession>
<dbReference type="InterPro" id="IPR001387">
    <property type="entry name" value="Cro/C1-type_HTH"/>
</dbReference>
<name>A0A4S4A263_9HYPH</name>
<feature type="domain" description="HTH cro/C1-type" evidence="1">
    <location>
        <begin position="15"/>
        <end position="70"/>
    </location>
</feature>
<dbReference type="CDD" id="cd00093">
    <property type="entry name" value="HTH_XRE"/>
    <property type="match status" value="1"/>
</dbReference>